<dbReference type="Proteomes" id="UP001501637">
    <property type="component" value="Unassembled WGS sequence"/>
</dbReference>
<evidence type="ECO:0008006" key="4">
    <source>
        <dbReference type="Google" id="ProtNLM"/>
    </source>
</evidence>
<feature type="region of interest" description="Disordered" evidence="1">
    <location>
        <begin position="1"/>
        <end position="21"/>
    </location>
</feature>
<evidence type="ECO:0000313" key="2">
    <source>
        <dbReference type="EMBL" id="GAA3139310.1"/>
    </source>
</evidence>
<evidence type="ECO:0000313" key="3">
    <source>
        <dbReference type="Proteomes" id="UP001501637"/>
    </source>
</evidence>
<comment type="caution">
    <text evidence="2">The sequence shown here is derived from an EMBL/GenBank/DDBJ whole genome shotgun (WGS) entry which is preliminary data.</text>
</comment>
<organism evidence="2 3">
    <name type="scientific">Streptomyces rectiviolaceus</name>
    <dbReference type="NCBI Taxonomy" id="332591"/>
    <lineage>
        <taxon>Bacteria</taxon>
        <taxon>Bacillati</taxon>
        <taxon>Actinomycetota</taxon>
        <taxon>Actinomycetes</taxon>
        <taxon>Kitasatosporales</taxon>
        <taxon>Streptomycetaceae</taxon>
        <taxon>Streptomyces</taxon>
    </lineage>
</organism>
<dbReference type="EMBL" id="BAAAUG010000157">
    <property type="protein sequence ID" value="GAA3139310.1"/>
    <property type="molecule type" value="Genomic_DNA"/>
</dbReference>
<protein>
    <recommendedName>
        <fullName evidence="4">Transposase</fullName>
    </recommendedName>
</protein>
<sequence length="47" mass="4945">MVPYPKRRGAKRVKGAKGDEASVPVGGTLRAVVCAREGFLRSGVSVM</sequence>
<gene>
    <name evidence="2" type="ORF">GCM10010449_69230</name>
</gene>
<reference evidence="3" key="1">
    <citation type="journal article" date="2019" name="Int. J. Syst. Evol. Microbiol.">
        <title>The Global Catalogue of Microorganisms (GCM) 10K type strain sequencing project: providing services to taxonomists for standard genome sequencing and annotation.</title>
        <authorList>
            <consortium name="The Broad Institute Genomics Platform"/>
            <consortium name="The Broad Institute Genome Sequencing Center for Infectious Disease"/>
            <person name="Wu L."/>
            <person name="Ma J."/>
        </authorList>
    </citation>
    <scope>NUCLEOTIDE SEQUENCE [LARGE SCALE GENOMIC DNA]</scope>
    <source>
        <strain evidence="3">JCM 9092</strain>
    </source>
</reference>
<evidence type="ECO:0000256" key="1">
    <source>
        <dbReference type="SAM" id="MobiDB-lite"/>
    </source>
</evidence>
<accession>A0ABP6N897</accession>
<feature type="compositionally biased region" description="Basic residues" evidence="1">
    <location>
        <begin position="1"/>
        <end position="15"/>
    </location>
</feature>
<keyword evidence="3" id="KW-1185">Reference proteome</keyword>
<proteinExistence type="predicted"/>
<name>A0ABP6N897_9ACTN</name>